<keyword evidence="10" id="KW-0472">Membrane</keyword>
<dbReference type="GO" id="GO:0016301">
    <property type="term" value="F:kinase activity"/>
    <property type="evidence" value="ECO:0007669"/>
    <property type="project" value="UniProtKB-KW"/>
</dbReference>
<evidence type="ECO:0000259" key="12">
    <source>
        <dbReference type="PROSITE" id="PS50109"/>
    </source>
</evidence>
<dbReference type="PROSITE" id="PS50885">
    <property type="entry name" value="HAMP"/>
    <property type="match status" value="1"/>
</dbReference>
<evidence type="ECO:0000259" key="13">
    <source>
        <dbReference type="PROSITE" id="PS50885"/>
    </source>
</evidence>
<dbReference type="EMBL" id="JAGEOK010000005">
    <property type="protein sequence ID" value="MBO2437622.1"/>
    <property type="molecule type" value="Genomic_DNA"/>
</dbReference>
<evidence type="ECO:0000256" key="1">
    <source>
        <dbReference type="ARBA" id="ARBA00000085"/>
    </source>
</evidence>
<dbReference type="PRINTS" id="PR00344">
    <property type="entry name" value="BCTRLSENSOR"/>
</dbReference>
<dbReference type="SMART" id="SM00388">
    <property type="entry name" value="HisKA"/>
    <property type="match status" value="1"/>
</dbReference>
<keyword evidence="9" id="KW-0902">Two-component regulatory system</keyword>
<dbReference type="InterPro" id="IPR050428">
    <property type="entry name" value="TCS_sensor_his_kinase"/>
</dbReference>
<dbReference type="RefSeq" id="WP_208265954.1">
    <property type="nucleotide sequence ID" value="NZ_BAAAGM010000026.1"/>
</dbReference>
<dbReference type="Pfam" id="PF02518">
    <property type="entry name" value="HATPase_c"/>
    <property type="match status" value="1"/>
</dbReference>
<dbReference type="Pfam" id="PF00672">
    <property type="entry name" value="HAMP"/>
    <property type="match status" value="1"/>
</dbReference>
<dbReference type="PANTHER" id="PTHR45436:SF5">
    <property type="entry name" value="SENSOR HISTIDINE KINASE TRCS"/>
    <property type="match status" value="1"/>
</dbReference>
<dbReference type="InterPro" id="IPR003660">
    <property type="entry name" value="HAMP_dom"/>
</dbReference>
<evidence type="ECO:0000256" key="8">
    <source>
        <dbReference type="ARBA" id="ARBA00022989"/>
    </source>
</evidence>
<feature type="domain" description="HAMP" evidence="13">
    <location>
        <begin position="198"/>
        <end position="250"/>
    </location>
</feature>
<evidence type="ECO:0000256" key="2">
    <source>
        <dbReference type="ARBA" id="ARBA00004236"/>
    </source>
</evidence>
<dbReference type="SMART" id="SM00304">
    <property type="entry name" value="HAMP"/>
    <property type="match status" value="1"/>
</dbReference>
<organism evidence="14 15">
    <name type="scientific">Actinomadura nitritigenes</name>
    <dbReference type="NCBI Taxonomy" id="134602"/>
    <lineage>
        <taxon>Bacteria</taxon>
        <taxon>Bacillati</taxon>
        <taxon>Actinomycetota</taxon>
        <taxon>Actinomycetes</taxon>
        <taxon>Streptosporangiales</taxon>
        <taxon>Thermomonosporaceae</taxon>
        <taxon>Actinomadura</taxon>
    </lineage>
</organism>
<feature type="region of interest" description="Disordered" evidence="11">
    <location>
        <begin position="450"/>
        <end position="472"/>
    </location>
</feature>
<sequence length="472" mass="51589">MGVLGLPLRKVERLPLRTSSALAAAGLTALEAAGTAMLFLRKAGRDRAVLARERGELTVDQLFHQMLRGPLSPTLPSRFGNAVQVIDAGGRILAATEGLENGPPLSRVVPPRARTQVEHRLRSPRRPWRTRGSGDRTLLATRIPAEVTHRQRGKAPLMIYLAFPRVPWYGSRRLAAATAVATVAGAAMVYAIVHRSGSRVLAPMAEIRDEFAEITATDLARRVPVPEPEELKAMAETMNTTLARLDTAVSDLRNLTSEASHDLRGPLTSIRLRLENALADPEARWPRVAADVLASVERQEAIVTDLLTLTRLDTGQPLHPQRTDLSALVAAELRRREATDRIHIIGKLARRVVLDCDRLLIDRLLANLLDNAQRHADSRVEVTLDVDRPPGEQAAAVLTVADDGDGIPPDRHEEIFERFTRLDSSRERDPNGTGLGLPISRDIASAHHGTLTVDSRPGHGARFTTRLPLAAP</sequence>
<comment type="catalytic activity">
    <reaction evidence="1">
        <text>ATP + protein L-histidine = ADP + protein N-phospho-L-histidine.</text>
        <dbReference type="EC" id="2.7.13.3"/>
    </reaction>
</comment>
<evidence type="ECO:0000256" key="11">
    <source>
        <dbReference type="SAM" id="MobiDB-lite"/>
    </source>
</evidence>
<evidence type="ECO:0000313" key="14">
    <source>
        <dbReference type="EMBL" id="MBO2437622.1"/>
    </source>
</evidence>
<dbReference type="SMART" id="SM00387">
    <property type="entry name" value="HATPase_c"/>
    <property type="match status" value="1"/>
</dbReference>
<evidence type="ECO:0000256" key="3">
    <source>
        <dbReference type="ARBA" id="ARBA00012438"/>
    </source>
</evidence>
<keyword evidence="4" id="KW-0597">Phosphoprotein</keyword>
<reference evidence="14 15" key="1">
    <citation type="submission" date="2021-03" db="EMBL/GenBank/DDBJ databases">
        <authorList>
            <person name="Kanchanasin P."/>
            <person name="Saeng-In P."/>
            <person name="Phongsopitanun W."/>
            <person name="Yuki M."/>
            <person name="Kudo T."/>
            <person name="Ohkuma M."/>
            <person name="Tanasupawat S."/>
        </authorList>
    </citation>
    <scope>NUCLEOTIDE SEQUENCE [LARGE SCALE GENOMIC DNA]</scope>
    <source>
        <strain evidence="14 15">L46</strain>
    </source>
</reference>
<dbReference type="PANTHER" id="PTHR45436">
    <property type="entry name" value="SENSOR HISTIDINE KINASE YKOH"/>
    <property type="match status" value="1"/>
</dbReference>
<dbReference type="EC" id="2.7.13.3" evidence="3"/>
<comment type="caution">
    <text evidence="14">The sequence shown here is derived from an EMBL/GenBank/DDBJ whole genome shotgun (WGS) entry which is preliminary data.</text>
</comment>
<dbReference type="InterPro" id="IPR005467">
    <property type="entry name" value="His_kinase_dom"/>
</dbReference>
<accession>A0ABS3QUG6</accession>
<dbReference type="CDD" id="cd00082">
    <property type="entry name" value="HisKA"/>
    <property type="match status" value="1"/>
</dbReference>
<evidence type="ECO:0000256" key="7">
    <source>
        <dbReference type="ARBA" id="ARBA00022777"/>
    </source>
</evidence>
<gene>
    <name evidence="14" type="ORF">J4557_08845</name>
</gene>
<dbReference type="SUPFAM" id="SSF47384">
    <property type="entry name" value="Homodimeric domain of signal transducing histidine kinase"/>
    <property type="match status" value="1"/>
</dbReference>
<keyword evidence="15" id="KW-1185">Reference proteome</keyword>
<dbReference type="Gene3D" id="1.10.287.130">
    <property type="match status" value="1"/>
</dbReference>
<evidence type="ECO:0000256" key="6">
    <source>
        <dbReference type="ARBA" id="ARBA00022692"/>
    </source>
</evidence>
<evidence type="ECO:0000256" key="5">
    <source>
        <dbReference type="ARBA" id="ARBA00022679"/>
    </source>
</evidence>
<dbReference type="InterPro" id="IPR036097">
    <property type="entry name" value="HisK_dim/P_sf"/>
</dbReference>
<dbReference type="InterPro" id="IPR003594">
    <property type="entry name" value="HATPase_dom"/>
</dbReference>
<proteinExistence type="predicted"/>
<dbReference type="Proteomes" id="UP000666915">
    <property type="component" value="Unassembled WGS sequence"/>
</dbReference>
<dbReference type="Gene3D" id="3.30.565.10">
    <property type="entry name" value="Histidine kinase-like ATPase, C-terminal domain"/>
    <property type="match status" value="1"/>
</dbReference>
<protein>
    <recommendedName>
        <fullName evidence="3">histidine kinase</fullName>
        <ecNumber evidence="3">2.7.13.3</ecNumber>
    </recommendedName>
</protein>
<dbReference type="SUPFAM" id="SSF55874">
    <property type="entry name" value="ATPase domain of HSP90 chaperone/DNA topoisomerase II/histidine kinase"/>
    <property type="match status" value="1"/>
</dbReference>
<feature type="domain" description="Histidine kinase" evidence="12">
    <location>
        <begin position="258"/>
        <end position="471"/>
    </location>
</feature>
<evidence type="ECO:0000256" key="9">
    <source>
        <dbReference type="ARBA" id="ARBA00023012"/>
    </source>
</evidence>
<keyword evidence="7 14" id="KW-0418">Kinase</keyword>
<dbReference type="PROSITE" id="PS50109">
    <property type="entry name" value="HIS_KIN"/>
    <property type="match status" value="1"/>
</dbReference>
<keyword evidence="8" id="KW-1133">Transmembrane helix</keyword>
<dbReference type="CDD" id="cd00075">
    <property type="entry name" value="HATPase"/>
    <property type="match status" value="1"/>
</dbReference>
<evidence type="ECO:0000256" key="4">
    <source>
        <dbReference type="ARBA" id="ARBA00022553"/>
    </source>
</evidence>
<dbReference type="Pfam" id="PF00512">
    <property type="entry name" value="HisKA"/>
    <property type="match status" value="1"/>
</dbReference>
<evidence type="ECO:0000256" key="10">
    <source>
        <dbReference type="ARBA" id="ARBA00023136"/>
    </source>
</evidence>
<comment type="subcellular location">
    <subcellularLocation>
        <location evidence="2">Cell membrane</location>
    </subcellularLocation>
</comment>
<name>A0ABS3QUG6_9ACTN</name>
<dbReference type="InterPro" id="IPR003661">
    <property type="entry name" value="HisK_dim/P_dom"/>
</dbReference>
<dbReference type="InterPro" id="IPR004358">
    <property type="entry name" value="Sig_transdc_His_kin-like_C"/>
</dbReference>
<dbReference type="InterPro" id="IPR036890">
    <property type="entry name" value="HATPase_C_sf"/>
</dbReference>
<keyword evidence="6" id="KW-0812">Transmembrane</keyword>
<evidence type="ECO:0000313" key="15">
    <source>
        <dbReference type="Proteomes" id="UP000666915"/>
    </source>
</evidence>
<keyword evidence="5" id="KW-0808">Transferase</keyword>